<dbReference type="Proteomes" id="UP000178372">
    <property type="component" value="Unassembled WGS sequence"/>
</dbReference>
<dbReference type="AlphaFoldDB" id="A0A1F7G8R6"/>
<gene>
    <name evidence="1" type="ORF">A2690_00420</name>
</gene>
<organism evidence="1 2">
    <name type="scientific">Candidatus Roizmanbacteria bacterium RIFCSPHIGHO2_01_FULL_39_12b</name>
    <dbReference type="NCBI Taxonomy" id="1802030"/>
    <lineage>
        <taxon>Bacteria</taxon>
        <taxon>Candidatus Roizmaniibacteriota</taxon>
    </lineage>
</organism>
<proteinExistence type="predicted"/>
<evidence type="ECO:0000313" key="1">
    <source>
        <dbReference type="EMBL" id="OGK15226.1"/>
    </source>
</evidence>
<dbReference type="EMBL" id="MFZF01000033">
    <property type="protein sequence ID" value="OGK15226.1"/>
    <property type="molecule type" value="Genomic_DNA"/>
</dbReference>
<comment type="caution">
    <text evidence="1">The sequence shown here is derived from an EMBL/GenBank/DDBJ whole genome shotgun (WGS) entry which is preliminary data.</text>
</comment>
<accession>A0A1F7G8R6</accession>
<sequence length="214" mass="24438">MSKQNNIVAPVKATTQQFVEIEAVDDDVLLMSDRRCCCIIESSGVNFQLLSPDEQQAIIFSFSQLINSLSFPIQILILSKKTDIFSYLNYLNTLNQQNEKMITYLESYKEFIKNTVRQNSIIEKSFYIVIPFSPLEMGAVALKKTDPAYVFARAKASLYPKRDHIVKMLEKGGLGGRVLKQQEIVELFYNLFNPSQTGRRLAPINTYTNFVVTK</sequence>
<evidence type="ECO:0000313" key="2">
    <source>
        <dbReference type="Proteomes" id="UP000178372"/>
    </source>
</evidence>
<name>A0A1F7G8R6_9BACT</name>
<protein>
    <submittedName>
        <fullName evidence="1">Uncharacterized protein</fullName>
    </submittedName>
</protein>
<reference evidence="1 2" key="1">
    <citation type="journal article" date="2016" name="Nat. Commun.">
        <title>Thousands of microbial genomes shed light on interconnected biogeochemical processes in an aquifer system.</title>
        <authorList>
            <person name="Anantharaman K."/>
            <person name="Brown C.T."/>
            <person name="Hug L.A."/>
            <person name="Sharon I."/>
            <person name="Castelle C.J."/>
            <person name="Probst A.J."/>
            <person name="Thomas B.C."/>
            <person name="Singh A."/>
            <person name="Wilkins M.J."/>
            <person name="Karaoz U."/>
            <person name="Brodie E.L."/>
            <person name="Williams K.H."/>
            <person name="Hubbard S.S."/>
            <person name="Banfield J.F."/>
        </authorList>
    </citation>
    <scope>NUCLEOTIDE SEQUENCE [LARGE SCALE GENOMIC DNA]</scope>
</reference>